<protein>
    <recommendedName>
        <fullName evidence="5">OmpA-like domain-containing protein</fullName>
    </recommendedName>
</protein>
<dbReference type="PRINTS" id="PR01021">
    <property type="entry name" value="OMPADOMAIN"/>
</dbReference>
<dbReference type="InterPro" id="IPR006665">
    <property type="entry name" value="OmpA-like"/>
</dbReference>
<dbReference type="InterPro" id="IPR050330">
    <property type="entry name" value="Bact_OuterMem_StrucFunc"/>
</dbReference>
<dbReference type="Gene3D" id="3.30.1330.60">
    <property type="entry name" value="OmpA-like domain"/>
    <property type="match status" value="1"/>
</dbReference>
<keyword evidence="2" id="KW-0472">Membrane</keyword>
<proteinExistence type="predicted"/>
<dbReference type="EMBL" id="VSSQ01007724">
    <property type="protein sequence ID" value="MPM36795.1"/>
    <property type="molecule type" value="Genomic_DNA"/>
</dbReference>
<dbReference type="PROSITE" id="PS51123">
    <property type="entry name" value="OMPA_2"/>
    <property type="match status" value="1"/>
</dbReference>
<organism evidence="6">
    <name type="scientific">bioreactor metagenome</name>
    <dbReference type="NCBI Taxonomy" id="1076179"/>
    <lineage>
        <taxon>unclassified sequences</taxon>
        <taxon>metagenomes</taxon>
        <taxon>ecological metagenomes</taxon>
    </lineage>
</organism>
<dbReference type="PANTHER" id="PTHR30329:SF21">
    <property type="entry name" value="LIPOPROTEIN YIAD-RELATED"/>
    <property type="match status" value="1"/>
</dbReference>
<comment type="subcellular location">
    <subcellularLocation>
        <location evidence="1">Cell outer membrane</location>
    </subcellularLocation>
</comment>
<evidence type="ECO:0000313" key="6">
    <source>
        <dbReference type="EMBL" id="MPM36795.1"/>
    </source>
</evidence>
<evidence type="ECO:0000259" key="5">
    <source>
        <dbReference type="PROSITE" id="PS51123"/>
    </source>
</evidence>
<sequence length="438" mass="49546">MKKLIIFVTTLLICCSQTLYSQIDLKRVVKNVQKKTEKKIESKIEKTLNNGVDSVLQRTEKGIKNGVSSKTKKDSTALPQTNQVNNNKSNSTIAKTIDSQQNQQLQPTLQWSTYDFVPGTEIIFEDDFKNEKNGEFPSRWDMVKGGLIENAVFDGVNVVYFKKTNANVPHAITPLLKVSNTDYLPEEFTIELDCYFGSGPSGKSNYVNTDYYLFLYDIKNQKNIMSFSKPIRISFNKLDYNLIGDTYPGISDTKQFTGWRHVSISFNKRALKCYLDDKRLVNIPNCDFNPTGIMLSYHNVSGNNFGIIKNVKIAKGAVPLYDKILSDGKFVTHGIKFDVNKATIKSESMGTINYVYTMMKDNPELNFSVEGHTDSDGDNSLNQSLSDQRAKAVMNQLISMGIAENRLKYKGWGETKPMSDNNTPEGKANNRRVEFVKF</sequence>
<dbReference type="CDD" id="cd07185">
    <property type="entry name" value="OmpA_C-like"/>
    <property type="match status" value="1"/>
</dbReference>
<dbReference type="PRINTS" id="PR01023">
    <property type="entry name" value="NAFLGMOTY"/>
</dbReference>
<feature type="region of interest" description="Disordered" evidence="4">
    <location>
        <begin position="63"/>
        <end position="89"/>
    </location>
</feature>
<evidence type="ECO:0000256" key="4">
    <source>
        <dbReference type="SAM" id="MobiDB-lite"/>
    </source>
</evidence>
<reference evidence="6" key="1">
    <citation type="submission" date="2019-08" db="EMBL/GenBank/DDBJ databases">
        <authorList>
            <person name="Kucharzyk K."/>
            <person name="Murdoch R.W."/>
            <person name="Higgins S."/>
            <person name="Loffler F."/>
        </authorList>
    </citation>
    <scope>NUCLEOTIDE SEQUENCE</scope>
</reference>
<dbReference type="AlphaFoldDB" id="A0A644Z7D3"/>
<evidence type="ECO:0000256" key="2">
    <source>
        <dbReference type="ARBA" id="ARBA00023136"/>
    </source>
</evidence>
<feature type="domain" description="OmpA-like" evidence="5">
    <location>
        <begin position="326"/>
        <end position="438"/>
    </location>
</feature>
<accession>A0A644Z7D3</accession>
<feature type="compositionally biased region" description="Polar residues" evidence="4">
    <location>
        <begin position="77"/>
        <end position="89"/>
    </location>
</feature>
<dbReference type="InterPro" id="IPR036737">
    <property type="entry name" value="OmpA-like_sf"/>
</dbReference>
<evidence type="ECO:0000256" key="3">
    <source>
        <dbReference type="ARBA" id="ARBA00023237"/>
    </source>
</evidence>
<dbReference type="SUPFAM" id="SSF103088">
    <property type="entry name" value="OmpA-like"/>
    <property type="match status" value="1"/>
</dbReference>
<dbReference type="Pfam" id="PF00691">
    <property type="entry name" value="OmpA"/>
    <property type="match status" value="1"/>
</dbReference>
<dbReference type="InterPro" id="IPR006664">
    <property type="entry name" value="OMP_bac"/>
</dbReference>
<name>A0A644Z7D3_9ZZZZ</name>
<dbReference type="GO" id="GO:0009279">
    <property type="term" value="C:cell outer membrane"/>
    <property type="evidence" value="ECO:0007669"/>
    <property type="project" value="UniProtKB-SubCell"/>
</dbReference>
<keyword evidence="3" id="KW-0998">Cell outer membrane</keyword>
<gene>
    <name evidence="6" type="ORF">SDC9_83397</name>
</gene>
<comment type="caution">
    <text evidence="6">The sequence shown here is derived from an EMBL/GenBank/DDBJ whole genome shotgun (WGS) entry which is preliminary data.</text>
</comment>
<dbReference type="PANTHER" id="PTHR30329">
    <property type="entry name" value="STATOR ELEMENT OF FLAGELLAR MOTOR COMPLEX"/>
    <property type="match status" value="1"/>
</dbReference>
<evidence type="ECO:0000256" key="1">
    <source>
        <dbReference type="ARBA" id="ARBA00004442"/>
    </source>
</evidence>